<dbReference type="EMBL" id="HBUE01226337">
    <property type="protein sequence ID" value="CAG6542394.1"/>
    <property type="molecule type" value="Transcribed_RNA"/>
</dbReference>
<reference evidence="2" key="1">
    <citation type="submission" date="2021-05" db="EMBL/GenBank/DDBJ databases">
        <authorList>
            <person name="Alioto T."/>
            <person name="Alioto T."/>
            <person name="Gomez Garrido J."/>
        </authorList>
    </citation>
    <scope>NUCLEOTIDE SEQUENCE</scope>
</reference>
<organism evidence="2">
    <name type="scientific">Culex pipiens</name>
    <name type="common">House mosquito</name>
    <dbReference type="NCBI Taxonomy" id="7175"/>
    <lineage>
        <taxon>Eukaryota</taxon>
        <taxon>Metazoa</taxon>
        <taxon>Ecdysozoa</taxon>
        <taxon>Arthropoda</taxon>
        <taxon>Hexapoda</taxon>
        <taxon>Insecta</taxon>
        <taxon>Pterygota</taxon>
        <taxon>Neoptera</taxon>
        <taxon>Endopterygota</taxon>
        <taxon>Diptera</taxon>
        <taxon>Nematocera</taxon>
        <taxon>Culicoidea</taxon>
        <taxon>Culicidae</taxon>
        <taxon>Culicinae</taxon>
        <taxon>Culicini</taxon>
        <taxon>Culex</taxon>
        <taxon>Culex</taxon>
    </lineage>
</organism>
<name>A0A8D8KVC6_CULPI</name>
<feature type="region of interest" description="Disordered" evidence="1">
    <location>
        <begin position="52"/>
        <end position="116"/>
    </location>
</feature>
<evidence type="ECO:0000256" key="1">
    <source>
        <dbReference type="SAM" id="MobiDB-lite"/>
    </source>
</evidence>
<evidence type="ECO:0000313" key="2">
    <source>
        <dbReference type="EMBL" id="CAG6594482.1"/>
    </source>
</evidence>
<feature type="compositionally biased region" description="Basic and acidic residues" evidence="1">
    <location>
        <begin position="52"/>
        <end position="66"/>
    </location>
</feature>
<dbReference type="AlphaFoldDB" id="A0A8D8KVC6"/>
<protein>
    <submittedName>
        <fullName evidence="2">(northern house mosquito) hypothetical protein</fullName>
    </submittedName>
</protein>
<sequence length="116" mass="13116">MTGMFSRTPILMATSTLMKRIVCGARRVRLTLEGASVLIRTATGAFTGLNREHQTVVHQKPTVDRVRSRKSRPRPCPATSLRSRERSRLTSDSTRTPSFYCTRTDTLKSTRRTTMT</sequence>
<accession>A0A8D8KVC6</accession>
<dbReference type="EMBL" id="HBUE01333069">
    <property type="protein sequence ID" value="CAG6594482.1"/>
    <property type="molecule type" value="Transcribed_RNA"/>
</dbReference>
<proteinExistence type="predicted"/>